<dbReference type="CDD" id="cd05154">
    <property type="entry name" value="ACAD10_11_N-like"/>
    <property type="match status" value="1"/>
</dbReference>
<feature type="domain" description="Aminoglycoside phosphotransferase" evidence="1">
    <location>
        <begin position="97"/>
        <end position="287"/>
    </location>
</feature>
<comment type="caution">
    <text evidence="2">The sequence shown here is derived from an EMBL/GenBank/DDBJ whole genome shotgun (WGS) entry which is preliminary data.</text>
</comment>
<dbReference type="Gene3D" id="3.90.1200.10">
    <property type="match status" value="1"/>
</dbReference>
<evidence type="ECO:0000259" key="1">
    <source>
        <dbReference type="Pfam" id="PF01636"/>
    </source>
</evidence>
<dbReference type="InterPro" id="IPR041726">
    <property type="entry name" value="ACAD10_11_N"/>
</dbReference>
<sequence length="380" mass="43012">MSTRPTLEELDHLQRSERDTATIPTLLAEWLSELLPPGANPSVTVDAGIEANGMSSETVMLTGHWTENGVAQEQQWVMRMQPRPADIPVFAEYHLDYQFEAMRLAAQLTDLPIPTTRWLEPTGDVLGSPFFLMDRVDGLVPPDVMPYTFGDNWFFDAPADKRRSLQDATIGVVATLHSIPDAQNTFGFLDQRDDASSTPLGRRLDELQRFYDFAADDLGRSPLLDRAMVWLDTHFPTEIAAGETVFNWGDARIGNVIYQDFSPAAVLDWEMATLGPRELDIAWLIFAHNVFQELVGLASMPGLPDVLREDDVRATYRKLTGVELGDLHWFYLYSAVIWGVIFMRTASRRIHFGEMAPPTDIDAELFYHRPLLQRLLDEEI</sequence>
<proteinExistence type="predicted"/>
<evidence type="ECO:0000313" key="3">
    <source>
        <dbReference type="Proteomes" id="UP000037247"/>
    </source>
</evidence>
<reference evidence="2 3" key="1">
    <citation type="submission" date="2015-05" db="EMBL/GenBank/DDBJ databases">
        <title>Draft genome sequence of the bacterium Gordonia jacobaea a new member of the Gordonia genus.</title>
        <authorList>
            <person name="Jimenez-Galisteo G."/>
            <person name="Dominguez A."/>
            <person name="Munoz E."/>
            <person name="Vinas M."/>
        </authorList>
    </citation>
    <scope>NUCLEOTIDE SEQUENCE [LARGE SCALE GENOMIC DNA]</scope>
    <source>
        <strain evidence="3">mv1</strain>
    </source>
</reference>
<dbReference type="SUPFAM" id="SSF56112">
    <property type="entry name" value="Protein kinase-like (PK-like)"/>
    <property type="match status" value="1"/>
</dbReference>
<dbReference type="EMBL" id="LDTZ01000017">
    <property type="protein sequence ID" value="KNA91179.1"/>
    <property type="molecule type" value="Genomic_DNA"/>
</dbReference>
<dbReference type="InterPro" id="IPR002575">
    <property type="entry name" value="Aminoglycoside_PTrfase"/>
</dbReference>
<organism evidence="2 3">
    <name type="scientific">Gordonia jacobaea</name>
    <dbReference type="NCBI Taxonomy" id="122202"/>
    <lineage>
        <taxon>Bacteria</taxon>
        <taxon>Bacillati</taxon>
        <taxon>Actinomycetota</taxon>
        <taxon>Actinomycetes</taxon>
        <taxon>Mycobacteriales</taxon>
        <taxon>Gordoniaceae</taxon>
        <taxon>Gordonia</taxon>
    </lineage>
</organism>
<gene>
    <name evidence="2" type="ORF">ABW18_12945</name>
</gene>
<dbReference type="Gene3D" id="3.30.200.20">
    <property type="entry name" value="Phosphorylase Kinase, domain 1"/>
    <property type="match status" value="1"/>
</dbReference>
<dbReference type="RefSeq" id="WP_049699350.1">
    <property type="nucleotide sequence ID" value="NZ_JAQDQF010000008.1"/>
</dbReference>
<protein>
    <submittedName>
        <fullName evidence="2">Aminoglycoside phosphotransferase</fullName>
    </submittedName>
</protein>
<dbReference type="PANTHER" id="PTHR21310">
    <property type="entry name" value="AMINOGLYCOSIDE PHOSPHOTRANSFERASE-RELATED-RELATED"/>
    <property type="match status" value="1"/>
</dbReference>
<evidence type="ECO:0000313" key="2">
    <source>
        <dbReference type="EMBL" id="KNA91179.1"/>
    </source>
</evidence>
<dbReference type="Pfam" id="PF01636">
    <property type="entry name" value="APH"/>
    <property type="match status" value="1"/>
</dbReference>
<dbReference type="InterPro" id="IPR051678">
    <property type="entry name" value="AGP_Transferase"/>
</dbReference>
<accession>A0ABR5IC32</accession>
<name>A0ABR5IC32_9ACTN</name>
<dbReference type="PANTHER" id="PTHR21310:SF40">
    <property type="entry name" value="AMINOGLYCOSIDE PHOSPHOTRANSFERASE DOMAIN-CONTAINING PROTEIN-RELATED"/>
    <property type="match status" value="1"/>
</dbReference>
<dbReference type="InterPro" id="IPR011009">
    <property type="entry name" value="Kinase-like_dom_sf"/>
</dbReference>
<keyword evidence="3" id="KW-1185">Reference proteome</keyword>
<dbReference type="Proteomes" id="UP000037247">
    <property type="component" value="Unassembled WGS sequence"/>
</dbReference>